<reference evidence="2" key="2">
    <citation type="submission" date="2020-09" db="EMBL/GenBank/DDBJ databases">
        <authorList>
            <person name="Sun Q."/>
            <person name="Ohkuma M."/>
        </authorList>
    </citation>
    <scope>NUCLEOTIDE SEQUENCE</scope>
    <source>
        <strain evidence="2">JCM 4637</strain>
    </source>
</reference>
<evidence type="ECO:0000313" key="3">
    <source>
        <dbReference type="Proteomes" id="UP000638353"/>
    </source>
</evidence>
<comment type="caution">
    <text evidence="2">The sequence shown here is derived from an EMBL/GenBank/DDBJ whole genome shotgun (WGS) entry which is preliminary data.</text>
</comment>
<name>A0A918WTW4_9ACTN</name>
<dbReference type="Proteomes" id="UP000638353">
    <property type="component" value="Unassembled WGS sequence"/>
</dbReference>
<dbReference type="AlphaFoldDB" id="A0A918WTW4"/>
<proteinExistence type="predicted"/>
<gene>
    <name evidence="2" type="ORF">GCM10010334_12010</name>
</gene>
<accession>A0A918WTW4</accession>
<dbReference type="EMBL" id="BMVC01000002">
    <property type="protein sequence ID" value="GHC83170.1"/>
    <property type="molecule type" value="Genomic_DNA"/>
</dbReference>
<feature type="region of interest" description="Disordered" evidence="1">
    <location>
        <begin position="73"/>
        <end position="131"/>
    </location>
</feature>
<reference evidence="2" key="1">
    <citation type="journal article" date="2014" name="Int. J. Syst. Evol. Microbiol.">
        <title>Complete genome sequence of Corynebacterium casei LMG S-19264T (=DSM 44701T), isolated from a smear-ripened cheese.</title>
        <authorList>
            <consortium name="US DOE Joint Genome Institute (JGI-PGF)"/>
            <person name="Walter F."/>
            <person name="Albersmeier A."/>
            <person name="Kalinowski J."/>
            <person name="Ruckert C."/>
        </authorList>
    </citation>
    <scope>NUCLEOTIDE SEQUENCE</scope>
    <source>
        <strain evidence="2">JCM 4637</strain>
    </source>
</reference>
<sequence>MTERHVLRWIPCGGWAAPRTPRRPTCRQYDKSTAPHAYYLRVICPTCQVVVFVVRRAVRARAVREVHVVDVPSPHSALPAATTPTARPPSARHFVPLHRAGPEPGLHPTDVTAPQFPADPAPKNPKKSSQL</sequence>
<feature type="compositionally biased region" description="Low complexity" evidence="1">
    <location>
        <begin position="73"/>
        <end position="93"/>
    </location>
</feature>
<organism evidence="2 3">
    <name type="scientific">Streptomyces finlayi</name>
    <dbReference type="NCBI Taxonomy" id="67296"/>
    <lineage>
        <taxon>Bacteria</taxon>
        <taxon>Bacillati</taxon>
        <taxon>Actinomycetota</taxon>
        <taxon>Actinomycetes</taxon>
        <taxon>Kitasatosporales</taxon>
        <taxon>Streptomycetaceae</taxon>
        <taxon>Streptomyces</taxon>
    </lineage>
</organism>
<evidence type="ECO:0000256" key="1">
    <source>
        <dbReference type="SAM" id="MobiDB-lite"/>
    </source>
</evidence>
<evidence type="ECO:0000313" key="2">
    <source>
        <dbReference type="EMBL" id="GHC83170.1"/>
    </source>
</evidence>
<protein>
    <submittedName>
        <fullName evidence="2">Uncharacterized protein</fullName>
    </submittedName>
</protein>